<dbReference type="InterPro" id="IPR036388">
    <property type="entry name" value="WH-like_DNA-bd_sf"/>
</dbReference>
<dbReference type="InterPro" id="IPR027417">
    <property type="entry name" value="P-loop_NTPase"/>
</dbReference>
<sequence length="644" mass="73890">MPEEQPIEKAREALNSYWGFSSFRSGQEEAIRSVLEGNDTLVLFPTGGGKSLCYQVPAVVQDGLTVVISPLIALMQDQVQQLNKAGIRATFLNSTIPSYEVEQRLVNARNGMYKLLYIAPERLSTELWKSEQPNLDIQLVAIDEAHCISEWGHDFRPSYREIRTALEDLPQTTKWIALTATATPEVKKDILENLEFEEPVVVTGGFKRENLHWWVSKTEKKRTLLKKSVKKAADLGSGIVYASTRRDCEEWAGYFDKNGISAKPYHAGLDTATRNEIQQDWIDGDLSLVVATNAFGMGIDKADCRYVIHYTIPFSLEAYYQEAGRAGRDGEISYPILIFKESDVQYLRNRVEQNYPDREILQKVYDGLCDELDLAVGSEQDSPEEVFFDNIAKRTKLTVSKVSNAVNLLQRLDFLIQIDLREPRVGVHFIVNSDYLVEFIYDSDPGKGDFLDGLFRQFGPQVFSEMQYLDIEYLIQKLETSSNQLYKALRVFAEHDQILKFKWQEESKLIKVKGARQKKLRIESDQAYNYRDILLKKIEYMARYATTNACREVFLRHYFGETNCKPCGHCDNCRSGEKEQLLVSREDIRKVTQVLESGEKSFSEITKSASWDRKKTKKVLSFMVRENYAESDQSGDLYSLLRKA</sequence>
<dbReference type="SUPFAM" id="SSF52540">
    <property type="entry name" value="P-loop containing nucleoside triphosphate hydrolases"/>
    <property type="match status" value="1"/>
</dbReference>
<dbReference type="Pfam" id="PF00271">
    <property type="entry name" value="Helicase_C"/>
    <property type="match status" value="1"/>
</dbReference>
<comment type="catalytic activity">
    <reaction evidence="9">
        <text>Couples ATP hydrolysis with the unwinding of duplex DNA by translocating in the 3'-5' direction.</text>
        <dbReference type="EC" id="5.6.2.4"/>
    </reaction>
</comment>
<dbReference type="Gene3D" id="3.40.50.300">
    <property type="entry name" value="P-loop containing nucleotide triphosphate hydrolases"/>
    <property type="match status" value="2"/>
</dbReference>
<dbReference type="InterPro" id="IPR011545">
    <property type="entry name" value="DEAD/DEAH_box_helicase_dom"/>
</dbReference>
<feature type="domain" description="Helicase ATP-binding" evidence="13">
    <location>
        <begin position="31"/>
        <end position="200"/>
    </location>
</feature>
<dbReference type="PANTHER" id="PTHR13710">
    <property type="entry name" value="DNA HELICASE RECQ FAMILY MEMBER"/>
    <property type="match status" value="1"/>
</dbReference>
<evidence type="ECO:0000313" key="15">
    <source>
        <dbReference type="EMBL" id="MCG2590531.1"/>
    </source>
</evidence>
<keyword evidence="7" id="KW-0238">DNA-binding</keyword>
<dbReference type="EC" id="5.6.2.4" evidence="10"/>
<evidence type="ECO:0000259" key="13">
    <source>
        <dbReference type="PROSITE" id="PS51192"/>
    </source>
</evidence>
<dbReference type="Proteomes" id="UP001165366">
    <property type="component" value="Unassembled WGS sequence"/>
</dbReference>
<evidence type="ECO:0000256" key="1">
    <source>
        <dbReference type="ARBA" id="ARBA00005446"/>
    </source>
</evidence>
<dbReference type="PROSITE" id="PS51194">
    <property type="entry name" value="HELICASE_CTER"/>
    <property type="match status" value="1"/>
</dbReference>
<dbReference type="EMBL" id="JAKLWS010000035">
    <property type="protein sequence ID" value="MCG2590531.1"/>
    <property type="molecule type" value="Genomic_DNA"/>
</dbReference>
<dbReference type="SMART" id="SM00490">
    <property type="entry name" value="HELICc"/>
    <property type="match status" value="1"/>
</dbReference>
<evidence type="ECO:0000256" key="8">
    <source>
        <dbReference type="ARBA" id="ARBA00023235"/>
    </source>
</evidence>
<comment type="caution">
    <text evidence="15">The sequence shown here is derived from an EMBL/GenBank/DDBJ whole genome shotgun (WGS) entry which is preliminary data.</text>
</comment>
<evidence type="ECO:0000256" key="3">
    <source>
        <dbReference type="ARBA" id="ARBA00022741"/>
    </source>
</evidence>
<accession>A0ABS9KI48</accession>
<evidence type="ECO:0000313" key="16">
    <source>
        <dbReference type="Proteomes" id="UP001165366"/>
    </source>
</evidence>
<dbReference type="Pfam" id="PF16124">
    <property type="entry name" value="RecQ_Zn_bind"/>
    <property type="match status" value="1"/>
</dbReference>
<evidence type="ECO:0000256" key="12">
    <source>
        <dbReference type="ARBA" id="ARBA00044550"/>
    </source>
</evidence>
<comment type="similarity">
    <text evidence="1">Belongs to the helicase family. RecQ subfamily.</text>
</comment>
<dbReference type="InterPro" id="IPR014001">
    <property type="entry name" value="Helicase_ATP-bd"/>
</dbReference>
<dbReference type="InterPro" id="IPR004589">
    <property type="entry name" value="DNA_helicase_ATP-dep_RecQ"/>
</dbReference>
<evidence type="ECO:0000259" key="14">
    <source>
        <dbReference type="PROSITE" id="PS51194"/>
    </source>
</evidence>
<dbReference type="SMART" id="SM00487">
    <property type="entry name" value="DEXDc"/>
    <property type="match status" value="1"/>
</dbReference>
<proteinExistence type="inferred from homology"/>
<evidence type="ECO:0000256" key="5">
    <source>
        <dbReference type="ARBA" id="ARBA00022806"/>
    </source>
</evidence>
<dbReference type="InterPro" id="IPR032284">
    <property type="entry name" value="RecQ_Zn-bd"/>
</dbReference>
<dbReference type="PANTHER" id="PTHR13710:SF105">
    <property type="entry name" value="ATP-DEPENDENT DNA HELICASE Q1"/>
    <property type="match status" value="1"/>
</dbReference>
<dbReference type="NCBIfam" id="TIGR00614">
    <property type="entry name" value="recQ_fam"/>
    <property type="match status" value="1"/>
</dbReference>
<keyword evidence="2" id="KW-0479">Metal-binding</keyword>
<protein>
    <recommendedName>
        <fullName evidence="11">ATP-dependent DNA helicase RecQ</fullName>
        <ecNumber evidence="10">5.6.2.4</ecNumber>
    </recommendedName>
    <alternativeName>
        <fullName evidence="12">DNA 3'-5' helicase RecQ</fullName>
    </alternativeName>
</protein>
<evidence type="ECO:0000256" key="2">
    <source>
        <dbReference type="ARBA" id="ARBA00022723"/>
    </source>
</evidence>
<organism evidence="15 16">
    <name type="scientific">Rhodohalobacter sulfatireducens</name>
    <dbReference type="NCBI Taxonomy" id="2911366"/>
    <lineage>
        <taxon>Bacteria</taxon>
        <taxon>Pseudomonadati</taxon>
        <taxon>Balneolota</taxon>
        <taxon>Balneolia</taxon>
        <taxon>Balneolales</taxon>
        <taxon>Balneolaceae</taxon>
        <taxon>Rhodohalobacter</taxon>
    </lineage>
</organism>
<dbReference type="PROSITE" id="PS51192">
    <property type="entry name" value="HELICASE_ATP_BIND_1"/>
    <property type="match status" value="1"/>
</dbReference>
<keyword evidence="6" id="KW-0067">ATP-binding</keyword>
<dbReference type="InterPro" id="IPR001650">
    <property type="entry name" value="Helicase_C-like"/>
</dbReference>
<gene>
    <name evidence="15" type="ORF">L6773_18285</name>
</gene>
<dbReference type="CDD" id="cd17920">
    <property type="entry name" value="DEXHc_RecQ"/>
    <property type="match status" value="1"/>
</dbReference>
<name>A0ABS9KI48_9BACT</name>
<evidence type="ECO:0000256" key="11">
    <source>
        <dbReference type="ARBA" id="ARBA00044535"/>
    </source>
</evidence>
<keyword evidence="3" id="KW-0547">Nucleotide-binding</keyword>
<reference evidence="15" key="2">
    <citation type="submission" date="2024-05" db="EMBL/GenBank/DDBJ databases">
        <title>Rhodohalobacter halophilus gen. nov., sp. nov., a moderately halophilic member of the family Balneolaceae.</title>
        <authorList>
            <person name="Xia J."/>
        </authorList>
    </citation>
    <scope>NUCLEOTIDE SEQUENCE</scope>
    <source>
        <strain evidence="15">WB101</strain>
    </source>
</reference>
<keyword evidence="8" id="KW-0413">Isomerase</keyword>
<evidence type="ECO:0000256" key="9">
    <source>
        <dbReference type="ARBA" id="ARBA00034617"/>
    </source>
</evidence>
<reference evidence="15" key="1">
    <citation type="submission" date="2022-01" db="EMBL/GenBank/DDBJ databases">
        <authorList>
            <person name="Wang Y."/>
        </authorList>
    </citation>
    <scope>NUCLEOTIDE SEQUENCE</scope>
    <source>
        <strain evidence="15">WB101</strain>
    </source>
</reference>
<keyword evidence="5 15" id="KW-0347">Helicase</keyword>
<dbReference type="Gene3D" id="1.10.10.10">
    <property type="entry name" value="Winged helix-like DNA-binding domain superfamily/Winged helix DNA-binding domain"/>
    <property type="match status" value="1"/>
</dbReference>
<evidence type="ECO:0000256" key="10">
    <source>
        <dbReference type="ARBA" id="ARBA00034808"/>
    </source>
</evidence>
<feature type="domain" description="Helicase C-terminal" evidence="14">
    <location>
        <begin position="210"/>
        <end position="380"/>
    </location>
</feature>
<evidence type="ECO:0000256" key="4">
    <source>
        <dbReference type="ARBA" id="ARBA00022801"/>
    </source>
</evidence>
<evidence type="ECO:0000256" key="7">
    <source>
        <dbReference type="ARBA" id="ARBA00023125"/>
    </source>
</evidence>
<evidence type="ECO:0000256" key="6">
    <source>
        <dbReference type="ARBA" id="ARBA00022840"/>
    </source>
</evidence>
<dbReference type="Pfam" id="PF00270">
    <property type="entry name" value="DEAD"/>
    <property type="match status" value="1"/>
</dbReference>
<dbReference type="RefSeq" id="WP_237855958.1">
    <property type="nucleotide sequence ID" value="NZ_JAKLWS010000035.1"/>
</dbReference>
<keyword evidence="16" id="KW-1185">Reference proteome</keyword>
<dbReference type="GO" id="GO:0004386">
    <property type="term" value="F:helicase activity"/>
    <property type="evidence" value="ECO:0007669"/>
    <property type="project" value="UniProtKB-KW"/>
</dbReference>
<keyword evidence="4" id="KW-0378">Hydrolase</keyword>